<evidence type="ECO:0000313" key="2">
    <source>
        <dbReference type="EMBL" id="MFD2756402.1"/>
    </source>
</evidence>
<reference evidence="3" key="1">
    <citation type="journal article" date="2019" name="Int. J. Syst. Evol. Microbiol.">
        <title>The Global Catalogue of Microorganisms (GCM) 10K type strain sequencing project: providing services to taxonomists for standard genome sequencing and annotation.</title>
        <authorList>
            <consortium name="The Broad Institute Genomics Platform"/>
            <consortium name="The Broad Institute Genome Sequencing Center for Infectious Disease"/>
            <person name="Wu L."/>
            <person name="Ma J."/>
        </authorList>
    </citation>
    <scope>NUCLEOTIDE SEQUENCE [LARGE SCALE GENOMIC DNA]</scope>
    <source>
        <strain evidence="3">TISTR 1906</strain>
    </source>
</reference>
<feature type="chain" id="PRO_5046126660" description="Lipoprotein" evidence="1">
    <location>
        <begin position="19"/>
        <end position="92"/>
    </location>
</feature>
<dbReference type="Proteomes" id="UP001597463">
    <property type="component" value="Unassembled WGS sequence"/>
</dbReference>
<feature type="signal peptide" evidence="1">
    <location>
        <begin position="1"/>
        <end position="18"/>
    </location>
</feature>
<dbReference type="PROSITE" id="PS51257">
    <property type="entry name" value="PROKAR_LIPOPROTEIN"/>
    <property type="match status" value="1"/>
</dbReference>
<accession>A0ABW5URY2</accession>
<protein>
    <recommendedName>
        <fullName evidence="4">Lipoprotein</fullName>
    </recommendedName>
</protein>
<gene>
    <name evidence="2" type="ORF">ACFSW6_20195</name>
</gene>
<keyword evidence="1" id="KW-0732">Signal</keyword>
<dbReference type="EMBL" id="JBHUMV010000011">
    <property type="protein sequence ID" value="MFD2756402.1"/>
    <property type="molecule type" value="Genomic_DNA"/>
</dbReference>
<organism evidence="2 3">
    <name type="scientific">Comamonas terrae</name>
    <dbReference type="NCBI Taxonomy" id="673548"/>
    <lineage>
        <taxon>Bacteria</taxon>
        <taxon>Pseudomonadati</taxon>
        <taxon>Pseudomonadota</taxon>
        <taxon>Betaproteobacteria</taxon>
        <taxon>Burkholderiales</taxon>
        <taxon>Comamonadaceae</taxon>
        <taxon>Comamonas</taxon>
    </lineage>
</organism>
<keyword evidence="3" id="KW-1185">Reference proteome</keyword>
<proteinExistence type="predicted"/>
<name>A0ABW5URY2_9BURK</name>
<sequence length="92" mass="10086">MKAVLLIALLALAGCQSAPVRVELQRVNVPIPVACAEPIPVRPVMPTDQLEPGVALDQFVRAAQAEIERREGYETQLRAALENCRRSVEEPI</sequence>
<evidence type="ECO:0008006" key="4">
    <source>
        <dbReference type="Google" id="ProtNLM"/>
    </source>
</evidence>
<evidence type="ECO:0000256" key="1">
    <source>
        <dbReference type="SAM" id="SignalP"/>
    </source>
</evidence>
<comment type="caution">
    <text evidence="2">The sequence shown here is derived from an EMBL/GenBank/DDBJ whole genome shotgun (WGS) entry which is preliminary data.</text>
</comment>
<evidence type="ECO:0000313" key="3">
    <source>
        <dbReference type="Proteomes" id="UP001597463"/>
    </source>
</evidence>
<dbReference type="RefSeq" id="WP_066471121.1">
    <property type="nucleotide sequence ID" value="NZ_BCNT01000001.1"/>
</dbReference>